<reference evidence="3" key="1">
    <citation type="journal article" date="2010" name="PLoS ONE">
        <title>The complete genome sequence of Cupriavidus metallidurans strain CH34, a master survivalist in harsh and anthropogenic environments.</title>
        <authorList>
            <person name="Janssen P.J."/>
            <person name="Van Houdt R."/>
            <person name="Moors H."/>
            <person name="Monsieurs P."/>
            <person name="Morin N."/>
            <person name="Michaux A."/>
            <person name="Benotmane M.A."/>
            <person name="Leys N."/>
            <person name="Vallaeys T."/>
            <person name="Lapidus A."/>
            <person name="Monchy S."/>
            <person name="Medigue C."/>
            <person name="Taghavi S."/>
            <person name="McCorkle S."/>
            <person name="Dunn J."/>
            <person name="van der Lelie D."/>
            <person name="Mergeay M."/>
        </authorList>
    </citation>
    <scope>NUCLEOTIDE SEQUENCE [LARGE SCALE GENOMIC DNA]</scope>
    <source>
        <strain evidence="3">ATCC 43123 / DSM 2839 / NBRC 102507 / CH34</strain>
    </source>
</reference>
<evidence type="ECO:0000256" key="1">
    <source>
        <dbReference type="SAM" id="MobiDB-lite"/>
    </source>
</evidence>
<name>Q1LMK1_CUPMC</name>
<protein>
    <submittedName>
        <fullName evidence="2">Transposase</fullName>
    </submittedName>
</protein>
<dbReference type="KEGG" id="rme:Rmet_1746"/>
<organism evidence="2 3">
    <name type="scientific">Cupriavidus metallidurans (strain ATCC 43123 / DSM 2839 / NBRC 102507 / CH34)</name>
    <name type="common">Ralstonia metallidurans</name>
    <dbReference type="NCBI Taxonomy" id="266264"/>
    <lineage>
        <taxon>Bacteria</taxon>
        <taxon>Pseudomonadati</taxon>
        <taxon>Pseudomonadota</taxon>
        <taxon>Betaproteobacteria</taxon>
        <taxon>Burkholderiales</taxon>
        <taxon>Burkholderiaceae</taxon>
        <taxon>Cupriavidus</taxon>
    </lineage>
</organism>
<proteinExistence type="predicted"/>
<accession>Q1LMK1</accession>
<feature type="region of interest" description="Disordered" evidence="1">
    <location>
        <begin position="44"/>
        <end position="79"/>
    </location>
</feature>
<gene>
    <name evidence="2" type="ordered locus">Rmet_1746</name>
</gene>
<dbReference type="HOGENOM" id="CLU_2603479_0_0_4"/>
<keyword evidence="3" id="KW-1185">Reference proteome</keyword>
<dbReference type="AlphaFoldDB" id="Q1LMK1"/>
<evidence type="ECO:0000313" key="2">
    <source>
        <dbReference type="EMBL" id="ABF08625.1"/>
    </source>
</evidence>
<dbReference type="EMBL" id="CP000352">
    <property type="protein sequence ID" value="ABF08625.1"/>
    <property type="molecule type" value="Genomic_DNA"/>
</dbReference>
<sequence length="79" mass="8667">MAEYPEGHVELWADAAPLPYTTYDRFPEVDQRAIVDNKRQGLALASTAEGQERTAHSPLTGHSNVVSPPSNGPSQSRHR</sequence>
<feature type="compositionally biased region" description="Low complexity" evidence="1">
    <location>
        <begin position="63"/>
        <end position="79"/>
    </location>
</feature>
<evidence type="ECO:0000313" key="3">
    <source>
        <dbReference type="Proteomes" id="UP000002429"/>
    </source>
</evidence>
<dbReference type="eggNOG" id="COG2801">
    <property type="taxonomic scope" value="Bacteria"/>
</dbReference>
<dbReference type="Proteomes" id="UP000002429">
    <property type="component" value="Chromosome"/>
</dbReference>